<gene>
    <name evidence="6" type="ORF">F0562_033880</name>
</gene>
<dbReference type="PANTHER" id="PTHR46524">
    <property type="entry name" value="CW-TYPE ZINC FINGER"/>
    <property type="match status" value="1"/>
</dbReference>
<evidence type="ECO:0000313" key="7">
    <source>
        <dbReference type="Proteomes" id="UP000325577"/>
    </source>
</evidence>
<name>A0A5J5AJH4_9ASTE</name>
<feature type="domain" description="CW-type" evidence="5">
    <location>
        <begin position="140"/>
        <end position="193"/>
    </location>
</feature>
<sequence length="344" mass="37769">MSLEEDGMKLAPGKEHSSSGAKKKSKGCQSHGVQGAEVPNDSLTSDSSFVPKNKKSTHGSNYLSKSEVGDFKLQTDYGKARDRYKDFFGDIELEQEDNDVDSVEMSSDDRLKDSDVIGKSTLTFNSTPKERFYGPGTMAPLVKEDWVCCDKCQKWRLLPFGTNPDSLPEKWLCSMLNWLPGMNRCSISEEETTKALIAPITKSAPESQNSLHVHPGGVVSGVTSSDARLFYQNHENVGSHAIPSGGKKKQGLKEVSNATNQDGTTQFPNSLKKNLQASVKSRSLYGVNQSPPVNELDSQNLSKSSIAVVEKHRHKQKEKNKPLEHYSEGGIVSEADISCTCQNH</sequence>
<evidence type="ECO:0000259" key="5">
    <source>
        <dbReference type="PROSITE" id="PS51050"/>
    </source>
</evidence>
<dbReference type="OrthoDB" id="757982at2759"/>
<feature type="compositionally biased region" description="Polar residues" evidence="4">
    <location>
        <begin position="256"/>
        <end position="269"/>
    </location>
</feature>
<dbReference type="PANTHER" id="PTHR46524:SF7">
    <property type="entry name" value="CW-TYPE ZINC FINGER"/>
    <property type="match status" value="1"/>
</dbReference>
<evidence type="ECO:0000256" key="2">
    <source>
        <dbReference type="ARBA" id="ARBA00022771"/>
    </source>
</evidence>
<feature type="compositionally biased region" description="Polar residues" evidence="4">
    <location>
        <begin position="41"/>
        <end position="50"/>
    </location>
</feature>
<organism evidence="6 7">
    <name type="scientific">Nyssa sinensis</name>
    <dbReference type="NCBI Taxonomy" id="561372"/>
    <lineage>
        <taxon>Eukaryota</taxon>
        <taxon>Viridiplantae</taxon>
        <taxon>Streptophyta</taxon>
        <taxon>Embryophyta</taxon>
        <taxon>Tracheophyta</taxon>
        <taxon>Spermatophyta</taxon>
        <taxon>Magnoliopsida</taxon>
        <taxon>eudicotyledons</taxon>
        <taxon>Gunneridae</taxon>
        <taxon>Pentapetalae</taxon>
        <taxon>asterids</taxon>
        <taxon>Cornales</taxon>
        <taxon>Nyssaceae</taxon>
        <taxon>Nyssa</taxon>
    </lineage>
</organism>
<keyword evidence="7" id="KW-1185">Reference proteome</keyword>
<feature type="region of interest" description="Disordered" evidence="4">
    <location>
        <begin position="1"/>
        <end position="63"/>
    </location>
</feature>
<dbReference type="Proteomes" id="UP000325577">
    <property type="component" value="Linkage Group LG20"/>
</dbReference>
<reference evidence="6 7" key="1">
    <citation type="submission" date="2019-09" db="EMBL/GenBank/DDBJ databases">
        <title>A chromosome-level genome assembly of the Chinese tupelo Nyssa sinensis.</title>
        <authorList>
            <person name="Yang X."/>
            <person name="Kang M."/>
            <person name="Yang Y."/>
            <person name="Xiong H."/>
            <person name="Wang M."/>
            <person name="Zhang Z."/>
            <person name="Wang Z."/>
            <person name="Wu H."/>
            <person name="Ma T."/>
            <person name="Liu J."/>
            <person name="Xi Z."/>
        </authorList>
    </citation>
    <scope>NUCLEOTIDE SEQUENCE [LARGE SCALE GENOMIC DNA]</scope>
    <source>
        <strain evidence="6">J267</strain>
        <tissue evidence="6">Leaf</tissue>
    </source>
</reference>
<dbReference type="Gene3D" id="3.30.40.100">
    <property type="match status" value="1"/>
</dbReference>
<keyword evidence="3" id="KW-0862">Zinc</keyword>
<keyword evidence="1" id="KW-0479">Metal-binding</keyword>
<dbReference type="GO" id="GO:0008270">
    <property type="term" value="F:zinc ion binding"/>
    <property type="evidence" value="ECO:0007669"/>
    <property type="project" value="UniProtKB-KW"/>
</dbReference>
<protein>
    <recommendedName>
        <fullName evidence="5">CW-type domain-containing protein</fullName>
    </recommendedName>
</protein>
<dbReference type="Pfam" id="PF07496">
    <property type="entry name" value="zf-CW"/>
    <property type="match status" value="1"/>
</dbReference>
<evidence type="ECO:0000313" key="6">
    <source>
        <dbReference type="EMBL" id="KAA8529321.1"/>
    </source>
</evidence>
<dbReference type="AlphaFoldDB" id="A0A5J5AJH4"/>
<dbReference type="InterPro" id="IPR055300">
    <property type="entry name" value="CWZF3/5/7"/>
</dbReference>
<evidence type="ECO:0000256" key="4">
    <source>
        <dbReference type="SAM" id="MobiDB-lite"/>
    </source>
</evidence>
<feature type="region of interest" description="Disordered" evidence="4">
    <location>
        <begin position="237"/>
        <end position="269"/>
    </location>
</feature>
<proteinExistence type="predicted"/>
<dbReference type="PROSITE" id="PS51050">
    <property type="entry name" value="ZF_CW"/>
    <property type="match status" value="1"/>
</dbReference>
<feature type="compositionally biased region" description="Basic and acidic residues" evidence="4">
    <location>
        <begin position="1"/>
        <end position="17"/>
    </location>
</feature>
<dbReference type="InterPro" id="IPR011124">
    <property type="entry name" value="Znf_CW"/>
</dbReference>
<accession>A0A5J5AJH4</accession>
<keyword evidence="2" id="KW-0863">Zinc-finger</keyword>
<evidence type="ECO:0000256" key="1">
    <source>
        <dbReference type="ARBA" id="ARBA00022723"/>
    </source>
</evidence>
<dbReference type="EMBL" id="CM018044">
    <property type="protein sequence ID" value="KAA8529321.1"/>
    <property type="molecule type" value="Genomic_DNA"/>
</dbReference>
<evidence type="ECO:0000256" key="3">
    <source>
        <dbReference type="ARBA" id="ARBA00022833"/>
    </source>
</evidence>